<gene>
    <name evidence="9" type="ORF">BJI69_13090</name>
</gene>
<dbReference type="SUPFAM" id="SSF54631">
    <property type="entry name" value="CBS-domain pair"/>
    <property type="match status" value="1"/>
</dbReference>
<dbReference type="EMBL" id="CP017480">
    <property type="protein sequence ID" value="APG04740.1"/>
    <property type="molecule type" value="Genomic_DNA"/>
</dbReference>
<dbReference type="CDD" id="cd04590">
    <property type="entry name" value="CBS_pair_CorC_HlyC_assoc"/>
    <property type="match status" value="1"/>
</dbReference>
<dbReference type="InterPro" id="IPR000644">
    <property type="entry name" value="CBS_dom"/>
</dbReference>
<comment type="similarity">
    <text evidence="1">Belongs to the UPF0053 family.</text>
</comment>
<keyword evidence="5" id="KW-0129">CBS domain</keyword>
<evidence type="ECO:0000256" key="1">
    <source>
        <dbReference type="ARBA" id="ARBA00006337"/>
    </source>
</evidence>
<dbReference type="InterPro" id="IPR044751">
    <property type="entry name" value="Ion_transp-like_CBS"/>
</dbReference>
<dbReference type="PANTHER" id="PTHR22777">
    <property type="entry name" value="HEMOLYSIN-RELATED"/>
    <property type="match status" value="1"/>
</dbReference>
<evidence type="ECO:0000256" key="8">
    <source>
        <dbReference type="ARBA" id="ARBA00040729"/>
    </source>
</evidence>
<dbReference type="InterPro" id="IPR054115">
    <property type="entry name" value="CorC_N"/>
</dbReference>
<dbReference type="Pfam" id="PF03471">
    <property type="entry name" value="CorC_HlyC"/>
    <property type="match status" value="1"/>
</dbReference>
<proteinExistence type="inferred from homology"/>
<dbReference type="SUPFAM" id="SSF56176">
    <property type="entry name" value="FAD-binding/transporter-associated domain-like"/>
    <property type="match status" value="1"/>
</dbReference>
<evidence type="ECO:0000256" key="3">
    <source>
        <dbReference type="ARBA" id="ARBA00022737"/>
    </source>
</evidence>
<evidence type="ECO:0000313" key="9">
    <source>
        <dbReference type="EMBL" id="APG04740.1"/>
    </source>
</evidence>
<dbReference type="AlphaFoldDB" id="A0A0G9HEN3"/>
<evidence type="ECO:0000256" key="4">
    <source>
        <dbReference type="ARBA" id="ARBA00022842"/>
    </source>
</evidence>
<keyword evidence="2" id="KW-0813">Transport</keyword>
<keyword evidence="4" id="KW-0460">Magnesium</keyword>
<comment type="function">
    <text evidence="7">Plays a role in the transport of magnesium and cobalt ions.</text>
</comment>
<name>A0A0G9HEN3_9GAMM</name>
<dbReference type="InterPro" id="IPR036318">
    <property type="entry name" value="FAD-bd_PCMH-like_sf"/>
</dbReference>
<organism evidence="9 10">
    <name type="scientific">Luteibacter rhizovicinus DSM 16549</name>
    <dbReference type="NCBI Taxonomy" id="1440763"/>
    <lineage>
        <taxon>Bacteria</taxon>
        <taxon>Pseudomonadati</taxon>
        <taxon>Pseudomonadota</taxon>
        <taxon>Gammaproteobacteria</taxon>
        <taxon>Lysobacterales</taxon>
        <taxon>Rhodanobacteraceae</taxon>
        <taxon>Luteibacter</taxon>
    </lineage>
</organism>
<dbReference type="InterPro" id="IPR046342">
    <property type="entry name" value="CBS_dom_sf"/>
</dbReference>
<sequence>MNEDPGSTNGPTHRSWWDRLGHMFSGEPRNRDELIEELRTAQANGLLSNDTLTMVEGAIKVTELSVDDVMVPRAQIVSLPVDAPLAEIMAAVVESGHSRFPVHGEDKDEVLGILLAKDLLKYFGQSECGDVRALLRPAVLIPESMRLNVLLAEFRLTRNHMALVVDEYGGVAGLITIEDVLEQIVGEIDDEHDDEEDPILATQLDEGVFAVSALTPIADFNEVAGAHFSDEEFDTIGGMITSEFGHLPSVGEEITMGDFVFRVTEADDRRVLHFHVTRVSGHGGASNGA</sequence>
<reference evidence="10" key="1">
    <citation type="submission" date="2016-09" db="EMBL/GenBank/DDBJ databases">
        <authorList>
            <person name="Lysoe E."/>
        </authorList>
    </citation>
    <scope>NUCLEOTIDE SEQUENCE [LARGE SCALE GENOMIC DNA]</scope>
    <source>
        <strain evidence="10">LJ96T</strain>
    </source>
</reference>
<dbReference type="InterPro" id="IPR005170">
    <property type="entry name" value="Transptr-assoc_dom"/>
</dbReference>
<dbReference type="FunFam" id="3.10.580.10:FF:000002">
    <property type="entry name" value="Magnesium/cobalt efflux protein CorC"/>
    <property type="match status" value="1"/>
</dbReference>
<dbReference type="GO" id="GO:0050660">
    <property type="term" value="F:flavin adenine dinucleotide binding"/>
    <property type="evidence" value="ECO:0007669"/>
    <property type="project" value="InterPro"/>
</dbReference>
<dbReference type="RefSeq" id="WP_046966411.1">
    <property type="nucleotide sequence ID" value="NZ_CP017480.1"/>
</dbReference>
<keyword evidence="10" id="KW-1185">Reference proteome</keyword>
<dbReference type="OrthoDB" id="9798188at2"/>
<evidence type="ECO:0000256" key="7">
    <source>
        <dbReference type="ARBA" id="ARBA00037273"/>
    </source>
</evidence>
<evidence type="ECO:0000256" key="2">
    <source>
        <dbReference type="ARBA" id="ARBA00022448"/>
    </source>
</evidence>
<dbReference type="InterPro" id="IPR016169">
    <property type="entry name" value="FAD-bd_PCMH_sub2"/>
</dbReference>
<evidence type="ECO:0000256" key="5">
    <source>
        <dbReference type="ARBA" id="ARBA00023122"/>
    </source>
</evidence>
<dbReference type="Pfam" id="PF00571">
    <property type="entry name" value="CBS"/>
    <property type="match status" value="2"/>
</dbReference>
<dbReference type="PANTHER" id="PTHR22777:SF27">
    <property type="entry name" value="MAGNESIUM AND COBALT EFFLUX PROTEIN CORC"/>
    <property type="match status" value="1"/>
</dbReference>
<protein>
    <recommendedName>
        <fullName evidence="8">Magnesium and cobalt efflux protein CorC</fullName>
    </recommendedName>
</protein>
<keyword evidence="6" id="KW-0170">Cobalt</keyword>
<dbReference type="SMART" id="SM01091">
    <property type="entry name" value="CorC_HlyC"/>
    <property type="match status" value="1"/>
</dbReference>
<dbReference type="SMART" id="SM00116">
    <property type="entry name" value="CBS"/>
    <property type="match status" value="2"/>
</dbReference>
<dbReference type="GO" id="GO:0005886">
    <property type="term" value="C:plasma membrane"/>
    <property type="evidence" value="ECO:0007669"/>
    <property type="project" value="TreeGrafter"/>
</dbReference>
<dbReference type="KEGG" id="lrz:BJI69_13090"/>
<dbReference type="Gene3D" id="3.30.465.10">
    <property type="match status" value="1"/>
</dbReference>
<dbReference type="Proteomes" id="UP000182987">
    <property type="component" value="Chromosome"/>
</dbReference>
<dbReference type="PATRIC" id="fig|1440763.5.peg.424"/>
<dbReference type="Gene3D" id="3.10.580.10">
    <property type="entry name" value="CBS-domain"/>
    <property type="match status" value="1"/>
</dbReference>
<dbReference type="STRING" id="1440763.BJI69_13090"/>
<dbReference type="Pfam" id="PF21917">
    <property type="entry name" value="NMB0537_N"/>
    <property type="match status" value="1"/>
</dbReference>
<accession>A0A0G9HEN3</accession>
<dbReference type="PROSITE" id="PS51371">
    <property type="entry name" value="CBS"/>
    <property type="match status" value="2"/>
</dbReference>
<evidence type="ECO:0000256" key="6">
    <source>
        <dbReference type="ARBA" id="ARBA00023285"/>
    </source>
</evidence>
<evidence type="ECO:0000313" key="10">
    <source>
        <dbReference type="Proteomes" id="UP000182987"/>
    </source>
</evidence>
<keyword evidence="3" id="KW-0677">Repeat</keyword>